<dbReference type="Gene3D" id="3.40.190.10">
    <property type="entry name" value="Periplasmic binding protein-like II"/>
    <property type="match status" value="2"/>
</dbReference>
<evidence type="ECO:0000313" key="1">
    <source>
        <dbReference type="EMBL" id="MBC3810781.1"/>
    </source>
</evidence>
<organism evidence="1 2">
    <name type="scientific">Undibacterium aquatile</name>
    <dbReference type="NCBI Taxonomy" id="1537398"/>
    <lineage>
        <taxon>Bacteria</taxon>
        <taxon>Pseudomonadati</taxon>
        <taxon>Pseudomonadota</taxon>
        <taxon>Betaproteobacteria</taxon>
        <taxon>Burkholderiales</taxon>
        <taxon>Oxalobacteraceae</taxon>
        <taxon>Undibacterium</taxon>
    </lineage>
</organism>
<dbReference type="Proteomes" id="UP000637632">
    <property type="component" value="Unassembled WGS sequence"/>
</dbReference>
<dbReference type="SUPFAM" id="SSF53850">
    <property type="entry name" value="Periplasmic binding protein-like II"/>
    <property type="match status" value="1"/>
</dbReference>
<comment type="caution">
    <text evidence="1">The sequence shown here is derived from an EMBL/GenBank/DDBJ whole genome shotgun (WGS) entry which is preliminary data.</text>
</comment>
<accession>A0ABR6XEH4</accession>
<name>A0ABR6XEH4_9BURK</name>
<protein>
    <submittedName>
        <fullName evidence="1">Transporter substrate-binding domain-containing protein</fullName>
    </submittedName>
</protein>
<reference evidence="1 2" key="1">
    <citation type="submission" date="2020-08" db="EMBL/GenBank/DDBJ databases">
        <title>Novel species isolated from subtropical streams in China.</title>
        <authorList>
            <person name="Lu H."/>
        </authorList>
    </citation>
    <scope>NUCLEOTIDE SEQUENCE [LARGE SCALE GENOMIC DNA]</scope>
    <source>
        <strain evidence="1 2">CCTCC AB 2015119</strain>
    </source>
</reference>
<evidence type="ECO:0000313" key="2">
    <source>
        <dbReference type="Proteomes" id="UP000637632"/>
    </source>
</evidence>
<keyword evidence="2" id="KW-1185">Reference proteome</keyword>
<dbReference type="RefSeq" id="WP_190477825.1">
    <property type="nucleotide sequence ID" value="NZ_JACOFT010000002.1"/>
</dbReference>
<dbReference type="EMBL" id="JACOFT010000002">
    <property type="protein sequence ID" value="MBC3810781.1"/>
    <property type="molecule type" value="Genomic_DNA"/>
</dbReference>
<gene>
    <name evidence="1" type="ORF">H8K26_04940</name>
</gene>
<proteinExistence type="predicted"/>
<sequence>MNVLLLILRSSLLVYLILIPVLTQAAITRVIYSAGEVQNETRFNDVIEILCTALEKTRSRYGDYECLPDAQIMPKKRVLQELEKNEHNINVTWNPTSIELEQRFATIRFPLRKGLLGYRVLLINKENQPKFDQIKTPEDLKKVSLGQGVDWNDNAIYENYGIRVIQGKYSQLFKMLTANRFDGFPRGIGEILTEYEKNKERNPELSIEKNLLIYYPFPYYFFFNKQDTAIRDRVETGLRIMQKDGSFDAIFNKYHQDAIEKLNLKGRNVIRLSNPLLPKNTPVNDAKLWYVPVR</sequence>